<feature type="transmembrane region" description="Helical" evidence="1">
    <location>
        <begin position="123"/>
        <end position="145"/>
    </location>
</feature>
<keyword evidence="1" id="KW-0472">Membrane</keyword>
<dbReference type="EMBL" id="KV454002">
    <property type="protein sequence ID" value="ODQ48132.1"/>
    <property type="molecule type" value="Genomic_DNA"/>
</dbReference>
<evidence type="ECO:0000313" key="3">
    <source>
        <dbReference type="Proteomes" id="UP000094455"/>
    </source>
</evidence>
<dbReference type="GeneID" id="30176606"/>
<evidence type="ECO:0000313" key="2">
    <source>
        <dbReference type="EMBL" id="ODQ48132.1"/>
    </source>
</evidence>
<sequence length="149" mass="16739">MYPFSECKTIPPIYPLQTSISASGSCPATRHPYRSFSAAPRSVGRARSALARLVADLLQRCWAGAFPLWGTMPPDLYARQKHYCCRPRCSRNYKRAGSLLVGSLRGICCCCARSFFLLGRCSWFLFFSFSSLSSRCVVFCFLPLFSSFL</sequence>
<dbReference type="Proteomes" id="UP000094455">
    <property type="component" value="Unassembled WGS sequence"/>
</dbReference>
<name>A0A1E3NQ07_9ASCO</name>
<keyword evidence="3" id="KW-1185">Reference proteome</keyword>
<dbReference type="AlphaFoldDB" id="A0A1E3NQ07"/>
<evidence type="ECO:0000256" key="1">
    <source>
        <dbReference type="SAM" id="Phobius"/>
    </source>
</evidence>
<reference evidence="2 3" key="1">
    <citation type="journal article" date="2016" name="Proc. Natl. Acad. Sci. U.S.A.">
        <title>Comparative genomics of biotechnologically important yeasts.</title>
        <authorList>
            <person name="Riley R."/>
            <person name="Haridas S."/>
            <person name="Wolfe K.H."/>
            <person name="Lopes M.R."/>
            <person name="Hittinger C.T."/>
            <person name="Goeker M."/>
            <person name="Salamov A.A."/>
            <person name="Wisecaver J.H."/>
            <person name="Long T.M."/>
            <person name="Calvey C.H."/>
            <person name="Aerts A.L."/>
            <person name="Barry K.W."/>
            <person name="Choi C."/>
            <person name="Clum A."/>
            <person name="Coughlan A.Y."/>
            <person name="Deshpande S."/>
            <person name="Douglass A.P."/>
            <person name="Hanson S.J."/>
            <person name="Klenk H.-P."/>
            <person name="LaButti K.M."/>
            <person name="Lapidus A."/>
            <person name="Lindquist E.A."/>
            <person name="Lipzen A.M."/>
            <person name="Meier-Kolthoff J.P."/>
            <person name="Ohm R.A."/>
            <person name="Otillar R.P."/>
            <person name="Pangilinan J.L."/>
            <person name="Peng Y."/>
            <person name="Rokas A."/>
            <person name="Rosa C.A."/>
            <person name="Scheuner C."/>
            <person name="Sibirny A.A."/>
            <person name="Slot J.C."/>
            <person name="Stielow J.B."/>
            <person name="Sun H."/>
            <person name="Kurtzman C.P."/>
            <person name="Blackwell M."/>
            <person name="Grigoriev I.V."/>
            <person name="Jeffries T.W."/>
        </authorList>
    </citation>
    <scope>NUCLEOTIDE SEQUENCE [LARGE SCALE GENOMIC DNA]</scope>
    <source>
        <strain evidence="2 3">NRRL Y-2026</strain>
    </source>
</reference>
<proteinExistence type="predicted"/>
<keyword evidence="1" id="KW-1133">Transmembrane helix</keyword>
<dbReference type="RefSeq" id="XP_019019245.1">
    <property type="nucleotide sequence ID" value="XM_019159919.1"/>
</dbReference>
<keyword evidence="1" id="KW-0812">Transmembrane</keyword>
<accession>A0A1E3NQ07</accession>
<gene>
    <name evidence="2" type="ORF">PICMEDRAFT_123735</name>
</gene>
<protein>
    <submittedName>
        <fullName evidence="2">Uncharacterized protein</fullName>
    </submittedName>
</protein>
<organism evidence="2 3">
    <name type="scientific">Pichia membranifaciens NRRL Y-2026</name>
    <dbReference type="NCBI Taxonomy" id="763406"/>
    <lineage>
        <taxon>Eukaryota</taxon>
        <taxon>Fungi</taxon>
        <taxon>Dikarya</taxon>
        <taxon>Ascomycota</taxon>
        <taxon>Saccharomycotina</taxon>
        <taxon>Pichiomycetes</taxon>
        <taxon>Pichiales</taxon>
        <taxon>Pichiaceae</taxon>
        <taxon>Pichia</taxon>
    </lineage>
</organism>